<keyword evidence="5" id="KW-0067">ATP-binding</keyword>
<sequence>MTQRRIARADMSVPSFVSPEARDLIKRLLVLDPEKRISLDEIQRHPWILKHCVKDERTMKRSSGSASSKDAKQ</sequence>
<evidence type="ECO:0000256" key="2">
    <source>
        <dbReference type="ARBA" id="ARBA00022679"/>
    </source>
</evidence>
<evidence type="ECO:0000313" key="8">
    <source>
        <dbReference type="Proteomes" id="UP001143548"/>
    </source>
</evidence>
<proteinExistence type="predicted"/>
<accession>A0A9W5Z2H3</accession>
<organism evidence="7 8">
    <name type="scientific">Aspergillus brasiliensis</name>
    <dbReference type="NCBI Taxonomy" id="319629"/>
    <lineage>
        <taxon>Eukaryota</taxon>
        <taxon>Fungi</taxon>
        <taxon>Dikarya</taxon>
        <taxon>Ascomycota</taxon>
        <taxon>Pezizomycotina</taxon>
        <taxon>Eurotiomycetes</taxon>
        <taxon>Eurotiomycetidae</taxon>
        <taxon>Eurotiales</taxon>
        <taxon>Aspergillaceae</taxon>
        <taxon>Aspergillus</taxon>
        <taxon>Aspergillus subgen. Circumdati</taxon>
    </lineage>
</organism>
<dbReference type="PROSITE" id="PS50011">
    <property type="entry name" value="PROTEIN_KINASE_DOM"/>
    <property type="match status" value="1"/>
</dbReference>
<keyword evidence="3" id="KW-0547">Nucleotide-binding</keyword>
<dbReference type="SUPFAM" id="SSF56112">
    <property type="entry name" value="Protein kinase-like (PK-like)"/>
    <property type="match status" value="1"/>
</dbReference>
<evidence type="ECO:0000256" key="3">
    <source>
        <dbReference type="ARBA" id="ARBA00022741"/>
    </source>
</evidence>
<comment type="caution">
    <text evidence="7">The sequence shown here is derived from an EMBL/GenBank/DDBJ whole genome shotgun (WGS) entry which is preliminary data.</text>
</comment>
<evidence type="ECO:0000256" key="5">
    <source>
        <dbReference type="ARBA" id="ARBA00022840"/>
    </source>
</evidence>
<reference evidence="7" key="1">
    <citation type="submission" date="2022-07" db="EMBL/GenBank/DDBJ databases">
        <title>Taxonomy of Aspergillus series Nigri: significant species reduction supported by multi-species coalescent approaches.</title>
        <authorList>
            <person name="Bian C."/>
            <person name="Kusuya Y."/>
            <person name="Sklenar F."/>
            <person name="D'hooge E."/>
            <person name="Yaguchi T."/>
            <person name="Takahashi H."/>
            <person name="Hubka V."/>
        </authorList>
    </citation>
    <scope>NUCLEOTIDE SEQUENCE</scope>
    <source>
        <strain evidence="7">CBS 733.88</strain>
    </source>
</reference>
<dbReference type="PANTHER" id="PTHR24350">
    <property type="entry name" value="SERINE/THREONINE-PROTEIN KINASE IAL-RELATED"/>
    <property type="match status" value="1"/>
</dbReference>
<keyword evidence="2" id="KW-0808">Transferase</keyword>
<dbReference type="GO" id="GO:0004674">
    <property type="term" value="F:protein serine/threonine kinase activity"/>
    <property type="evidence" value="ECO:0007669"/>
    <property type="project" value="UniProtKB-KW"/>
</dbReference>
<protein>
    <submittedName>
        <fullName evidence="7">Spindle assembly checkpoint kinase</fullName>
    </submittedName>
</protein>
<dbReference type="InterPro" id="IPR000719">
    <property type="entry name" value="Prot_kinase_dom"/>
</dbReference>
<dbReference type="Gene3D" id="1.10.510.10">
    <property type="entry name" value="Transferase(Phosphotransferase) domain 1"/>
    <property type="match status" value="1"/>
</dbReference>
<evidence type="ECO:0000256" key="1">
    <source>
        <dbReference type="ARBA" id="ARBA00022527"/>
    </source>
</evidence>
<keyword evidence="4 7" id="KW-0418">Kinase</keyword>
<dbReference type="Proteomes" id="UP001143548">
    <property type="component" value="Unassembled WGS sequence"/>
</dbReference>
<dbReference type="AlphaFoldDB" id="A0A9W5Z2H3"/>
<name>A0A9W5Z2H3_9EURO</name>
<evidence type="ECO:0000259" key="6">
    <source>
        <dbReference type="PROSITE" id="PS50011"/>
    </source>
</evidence>
<dbReference type="GO" id="GO:0005524">
    <property type="term" value="F:ATP binding"/>
    <property type="evidence" value="ECO:0007669"/>
    <property type="project" value="UniProtKB-KW"/>
</dbReference>
<gene>
    <name evidence="7" type="ORF">AbraCBS73388_010276</name>
</gene>
<dbReference type="InterPro" id="IPR030616">
    <property type="entry name" value="Aur-like"/>
</dbReference>
<dbReference type="InterPro" id="IPR011009">
    <property type="entry name" value="Kinase-like_dom_sf"/>
</dbReference>
<evidence type="ECO:0000256" key="4">
    <source>
        <dbReference type="ARBA" id="ARBA00022777"/>
    </source>
</evidence>
<keyword evidence="1" id="KW-0723">Serine/threonine-protein kinase</keyword>
<feature type="domain" description="Protein kinase" evidence="6">
    <location>
        <begin position="1"/>
        <end position="48"/>
    </location>
</feature>
<dbReference type="EMBL" id="BROQ01000717">
    <property type="protein sequence ID" value="GKZ28078.1"/>
    <property type="molecule type" value="Genomic_DNA"/>
</dbReference>
<evidence type="ECO:0000313" key="7">
    <source>
        <dbReference type="EMBL" id="GKZ28078.1"/>
    </source>
</evidence>